<dbReference type="Proteomes" id="UP000256977">
    <property type="component" value="Unassembled WGS sequence"/>
</dbReference>
<accession>A0A3D9KSG7</accession>
<proteinExistence type="inferred from homology"/>
<dbReference type="AlphaFoldDB" id="A0A3D9KSG7"/>
<dbReference type="Gene3D" id="3.30.360.10">
    <property type="entry name" value="Dihydrodipicolinate Reductase, domain 2"/>
    <property type="match status" value="1"/>
</dbReference>
<name>A0A3D9KSG7_9BACL</name>
<dbReference type="Gene3D" id="3.40.50.720">
    <property type="entry name" value="NAD(P)-binding Rossmann-like Domain"/>
    <property type="match status" value="1"/>
</dbReference>
<feature type="domain" description="Gfo/Idh/MocA-like oxidoreductase C-terminal" evidence="3">
    <location>
        <begin position="131"/>
        <end position="322"/>
    </location>
</feature>
<evidence type="ECO:0000313" key="4">
    <source>
        <dbReference type="EMBL" id="RED89099.1"/>
    </source>
</evidence>
<dbReference type="InterPro" id="IPR000683">
    <property type="entry name" value="Gfo/Idh/MocA-like_OxRdtase_N"/>
</dbReference>
<evidence type="ECO:0000256" key="1">
    <source>
        <dbReference type="ARBA" id="ARBA00010928"/>
    </source>
</evidence>
<dbReference type="OrthoDB" id="9815825at2"/>
<dbReference type="InterPro" id="IPR051450">
    <property type="entry name" value="Gfo/Idh/MocA_Oxidoreductases"/>
</dbReference>
<dbReference type="Pfam" id="PF01408">
    <property type="entry name" value="GFO_IDH_MocA"/>
    <property type="match status" value="1"/>
</dbReference>
<dbReference type="GO" id="GO:0000166">
    <property type="term" value="F:nucleotide binding"/>
    <property type="evidence" value="ECO:0007669"/>
    <property type="project" value="InterPro"/>
</dbReference>
<dbReference type="PANTHER" id="PTHR43377">
    <property type="entry name" value="BILIVERDIN REDUCTASE A"/>
    <property type="match status" value="1"/>
</dbReference>
<reference evidence="4 5" key="1">
    <citation type="submission" date="2018-07" db="EMBL/GenBank/DDBJ databases">
        <title>Genomic Encyclopedia of Type Strains, Phase III (KMG-III): the genomes of soil and plant-associated and newly described type strains.</title>
        <authorList>
            <person name="Whitman W."/>
        </authorList>
    </citation>
    <scope>NUCLEOTIDE SEQUENCE [LARGE SCALE GENOMIC DNA]</scope>
    <source>
        <strain evidence="4 5">CECT 7287</strain>
    </source>
</reference>
<evidence type="ECO:0000259" key="3">
    <source>
        <dbReference type="Pfam" id="PF02894"/>
    </source>
</evidence>
<evidence type="ECO:0000313" key="5">
    <source>
        <dbReference type="Proteomes" id="UP000256977"/>
    </source>
</evidence>
<protein>
    <submittedName>
        <fullName evidence="4">Putative dehydrogenase</fullName>
    </submittedName>
</protein>
<dbReference type="SUPFAM" id="SSF55347">
    <property type="entry name" value="Glyceraldehyde-3-phosphate dehydrogenase-like, C-terminal domain"/>
    <property type="match status" value="1"/>
</dbReference>
<comment type="caution">
    <text evidence="4">The sequence shown here is derived from an EMBL/GenBank/DDBJ whole genome shotgun (WGS) entry which is preliminary data.</text>
</comment>
<organism evidence="4 5">
    <name type="scientific">Cohnella phaseoli</name>
    <dbReference type="NCBI Taxonomy" id="456490"/>
    <lineage>
        <taxon>Bacteria</taxon>
        <taxon>Bacillati</taxon>
        <taxon>Bacillota</taxon>
        <taxon>Bacilli</taxon>
        <taxon>Bacillales</taxon>
        <taxon>Paenibacillaceae</taxon>
        <taxon>Cohnella</taxon>
    </lineage>
</organism>
<dbReference type="RefSeq" id="WP_116058569.1">
    <property type="nucleotide sequence ID" value="NZ_QRDZ01000001.1"/>
</dbReference>
<keyword evidence="5" id="KW-1185">Reference proteome</keyword>
<dbReference type="SUPFAM" id="SSF51735">
    <property type="entry name" value="NAD(P)-binding Rossmann-fold domains"/>
    <property type="match status" value="1"/>
</dbReference>
<dbReference type="InterPro" id="IPR004104">
    <property type="entry name" value="Gfo/Idh/MocA-like_OxRdtase_C"/>
</dbReference>
<feature type="domain" description="Gfo/Idh/MocA-like oxidoreductase N-terminal" evidence="2">
    <location>
        <begin position="1"/>
        <end position="119"/>
    </location>
</feature>
<evidence type="ECO:0000259" key="2">
    <source>
        <dbReference type="Pfam" id="PF01408"/>
    </source>
</evidence>
<dbReference type="EMBL" id="QRDZ01000001">
    <property type="protein sequence ID" value="RED89099.1"/>
    <property type="molecule type" value="Genomic_DNA"/>
</dbReference>
<comment type="similarity">
    <text evidence="1">Belongs to the Gfo/Idh/MocA family.</text>
</comment>
<dbReference type="Pfam" id="PF02894">
    <property type="entry name" value="GFO_IDH_MocA_C"/>
    <property type="match status" value="1"/>
</dbReference>
<sequence>MKVAIVGCGGLGNVHASAYAKIAGVTVVGVYDTETANMLQMAERIGAKPYSSYEEMLEQSGCEAVSVTVPSYLHKEMTCKAAQAGKHVICEKPMALNLEDAAEMLRVCEQNSVHLYIGHVVRFFPEYVQMKEQVASQALGRIGVAHLKRIGGHPGHARSWYTYDSLSGGVVLDLMVHDLDFLRWSLGEVRSVYGVRKRKEDVDHALATLIFESGAVANVEAYWGYPGPFTTAADIAGSGGVIRSDSSKSVSLHIRKAASPGSTGPFVEVPNSPVFNSPYELEIRHFLDCIQNNSKPVVTAHDAYKAMEIGLAVMESSQSGQAILLNHGVREGSK</sequence>
<dbReference type="InterPro" id="IPR036291">
    <property type="entry name" value="NAD(P)-bd_dom_sf"/>
</dbReference>
<dbReference type="PANTHER" id="PTHR43377:SF1">
    <property type="entry name" value="BILIVERDIN REDUCTASE A"/>
    <property type="match status" value="1"/>
</dbReference>
<gene>
    <name evidence="4" type="ORF">DFP98_10170</name>
</gene>